<organism evidence="2 3">
    <name type="scientific">Diploptera punctata</name>
    <name type="common">Pacific beetle cockroach</name>
    <dbReference type="NCBI Taxonomy" id="6984"/>
    <lineage>
        <taxon>Eukaryota</taxon>
        <taxon>Metazoa</taxon>
        <taxon>Ecdysozoa</taxon>
        <taxon>Arthropoda</taxon>
        <taxon>Hexapoda</taxon>
        <taxon>Insecta</taxon>
        <taxon>Pterygota</taxon>
        <taxon>Neoptera</taxon>
        <taxon>Polyneoptera</taxon>
        <taxon>Dictyoptera</taxon>
        <taxon>Blattodea</taxon>
        <taxon>Blaberoidea</taxon>
        <taxon>Blaberidae</taxon>
        <taxon>Diplopterinae</taxon>
        <taxon>Diploptera</taxon>
    </lineage>
</organism>
<dbReference type="EMBL" id="JASPKZ010002329">
    <property type="protein sequence ID" value="KAJ9595574.1"/>
    <property type="molecule type" value="Genomic_DNA"/>
</dbReference>
<evidence type="ECO:0000313" key="3">
    <source>
        <dbReference type="Proteomes" id="UP001233999"/>
    </source>
</evidence>
<sequence length="475" mass="54744">TGSALQLDSPPSVSCTNLNAAGDSCSDMYSREQKAEIVKQQREKRLKEQTEQRLKKKTEADKRKQKLAELKEKQMKIVQNNVRKAKLKHEKQKTQVPPSPEEVQQEITQKSVPQLELLIPEFIRNEIEIPDFTKMVMEKPAAEDKKEIDFHQTSEKKSPLVIKLHEALEPKHKEPHDLEFLTSHITNRKGHRILQMDNNIPEIMDMDKFEAMHPNVTQRLHEAIETTDALPFQDILNRATLESAIYEPLLFDGSQNQIVESGFNPIELPEDPLVTKLTNTLKEIDLIRSGGKPSDSNITSHISSYIETGISDNFGKTKRIKTRVKERLRNVKNGEVENSSNENIAKAIDETLETRRKQEAAAVKIQTAYRKYRARKLNKLKQNSARKYVFFKSPEQIIERVPPRKPLSAKRVADKNWKTEKCMSPPKTFKENECESDWLKPTYVKPCGYNMMTAIMNTVKSKSKDPKFLLVSNQY</sequence>
<keyword evidence="3" id="KW-1185">Reference proteome</keyword>
<feature type="region of interest" description="Disordered" evidence="1">
    <location>
        <begin position="85"/>
        <end position="108"/>
    </location>
</feature>
<reference evidence="2" key="1">
    <citation type="journal article" date="2023" name="IScience">
        <title>Live-bearing cockroach genome reveals convergent evolutionary mechanisms linked to viviparity in insects and beyond.</title>
        <authorList>
            <person name="Fouks B."/>
            <person name="Harrison M.C."/>
            <person name="Mikhailova A.A."/>
            <person name="Marchal E."/>
            <person name="English S."/>
            <person name="Carruthers M."/>
            <person name="Jennings E.C."/>
            <person name="Chiamaka E.L."/>
            <person name="Frigard R.A."/>
            <person name="Pippel M."/>
            <person name="Attardo G.M."/>
            <person name="Benoit J.B."/>
            <person name="Bornberg-Bauer E."/>
            <person name="Tobe S.S."/>
        </authorList>
    </citation>
    <scope>NUCLEOTIDE SEQUENCE</scope>
    <source>
        <strain evidence="2">Stay&amp;Tobe</strain>
    </source>
</reference>
<protein>
    <submittedName>
        <fullName evidence="2">Uncharacterized protein</fullName>
    </submittedName>
</protein>
<proteinExistence type="predicted"/>
<dbReference type="PROSITE" id="PS50096">
    <property type="entry name" value="IQ"/>
    <property type="match status" value="1"/>
</dbReference>
<evidence type="ECO:0000256" key="1">
    <source>
        <dbReference type="SAM" id="MobiDB-lite"/>
    </source>
</evidence>
<feature type="region of interest" description="Disordered" evidence="1">
    <location>
        <begin position="32"/>
        <end position="66"/>
    </location>
</feature>
<feature type="non-terminal residue" evidence="2">
    <location>
        <position position="1"/>
    </location>
</feature>
<evidence type="ECO:0000313" key="2">
    <source>
        <dbReference type="EMBL" id="KAJ9595574.1"/>
    </source>
</evidence>
<accession>A0AAD8EMS0</accession>
<gene>
    <name evidence="2" type="ORF">L9F63_013242</name>
</gene>
<reference evidence="2" key="2">
    <citation type="submission" date="2023-05" db="EMBL/GenBank/DDBJ databases">
        <authorList>
            <person name="Fouks B."/>
        </authorList>
    </citation>
    <scope>NUCLEOTIDE SEQUENCE</scope>
    <source>
        <strain evidence="2">Stay&amp;Tobe</strain>
        <tissue evidence="2">Testes</tissue>
    </source>
</reference>
<dbReference type="AlphaFoldDB" id="A0AAD8EMS0"/>
<comment type="caution">
    <text evidence="2">The sequence shown here is derived from an EMBL/GenBank/DDBJ whole genome shotgun (WGS) entry which is preliminary data.</text>
</comment>
<dbReference type="Proteomes" id="UP001233999">
    <property type="component" value="Unassembled WGS sequence"/>
</dbReference>
<name>A0AAD8EMS0_DIPPU</name>
<dbReference type="CDD" id="cd23767">
    <property type="entry name" value="IQCD"/>
    <property type="match status" value="1"/>
</dbReference>